<organism evidence="1 2">
    <name type="scientific">Planococcus lenghuensis</name>
    <dbReference type="NCBI Taxonomy" id="2213202"/>
    <lineage>
        <taxon>Bacteria</taxon>
        <taxon>Bacillati</taxon>
        <taxon>Bacillota</taxon>
        <taxon>Bacilli</taxon>
        <taxon>Bacillales</taxon>
        <taxon>Caryophanaceae</taxon>
        <taxon>Planococcus</taxon>
    </lineage>
</organism>
<dbReference type="AlphaFoldDB" id="A0A1Q2L2H7"/>
<reference evidence="1 2" key="1">
    <citation type="submission" date="2017-02" db="EMBL/GenBank/DDBJ databases">
        <title>The complete genomic sequence of a novel cold adapted crude oil-degrading bacterium Planococcus qaidamina Y42.</title>
        <authorList>
            <person name="Yang R."/>
        </authorList>
    </citation>
    <scope>NUCLEOTIDE SEQUENCE [LARGE SCALE GENOMIC DNA]</scope>
    <source>
        <strain evidence="1 2">Y42</strain>
    </source>
</reference>
<evidence type="ECO:0000313" key="1">
    <source>
        <dbReference type="EMBL" id="AQQ54613.1"/>
    </source>
</evidence>
<proteinExistence type="predicted"/>
<protein>
    <recommendedName>
        <fullName evidence="3">DUF892 family protein</fullName>
    </recommendedName>
</protein>
<dbReference type="KEGG" id="pmar:B0X71_16900"/>
<dbReference type="EMBL" id="CP019640">
    <property type="protein sequence ID" value="AQQ54613.1"/>
    <property type="molecule type" value="Genomic_DNA"/>
</dbReference>
<dbReference type="Proteomes" id="UP000188184">
    <property type="component" value="Chromosome"/>
</dbReference>
<evidence type="ECO:0008006" key="3">
    <source>
        <dbReference type="Google" id="ProtNLM"/>
    </source>
</evidence>
<gene>
    <name evidence="1" type="ORF">B0X71_16900</name>
</gene>
<sequence length="174" mass="19434">MLLPAADLGLISSHLSSHDGIIRKTKMQLKKVENPVLKQLFDAQLEALRNHVAVMLEMIDPDKEDFAEVPSVDKLSGDSKAKKKDAETGRKLEIHLALEAKATAQQMAVDNMFSAMKMKEPKVKQAHLDMAHQQVELAKGITAFLKENNAEVTPVSSAEEQKKVLDHFKHMKKE</sequence>
<dbReference type="RefSeq" id="WP_077590509.1">
    <property type="nucleotide sequence ID" value="NZ_CP019640.1"/>
</dbReference>
<dbReference type="OrthoDB" id="2452736at2"/>
<keyword evidence="2" id="KW-1185">Reference proteome</keyword>
<accession>A0A1Q2L2H7</accession>
<name>A0A1Q2L2H7_9BACL</name>
<evidence type="ECO:0000313" key="2">
    <source>
        <dbReference type="Proteomes" id="UP000188184"/>
    </source>
</evidence>